<evidence type="ECO:0000256" key="4">
    <source>
        <dbReference type="ARBA" id="ARBA00022970"/>
    </source>
</evidence>
<feature type="transmembrane region" description="Helical" evidence="7">
    <location>
        <begin position="107"/>
        <end position="128"/>
    </location>
</feature>
<evidence type="ECO:0000256" key="5">
    <source>
        <dbReference type="ARBA" id="ARBA00022989"/>
    </source>
</evidence>
<dbReference type="KEGG" id="trr:M419DRAFT_86646"/>
<dbReference type="AlphaFoldDB" id="A0A024S1M5"/>
<dbReference type="HOGENOM" id="CLU_029663_1_0_1"/>
<dbReference type="PANTHER" id="PTHR10981:SF0">
    <property type="entry name" value="BATTENIN"/>
    <property type="match status" value="1"/>
</dbReference>
<keyword evidence="2" id="KW-0813">Transport</keyword>
<accession>A0A024S1M5</accession>
<proteinExistence type="inferred from homology"/>
<organism evidence="8 9">
    <name type="scientific">Hypocrea jecorina (strain ATCC 56765 / BCRC 32924 / NRRL 11460 / Rut C-30)</name>
    <name type="common">Trichoderma reesei</name>
    <dbReference type="NCBI Taxonomy" id="1344414"/>
    <lineage>
        <taxon>Eukaryota</taxon>
        <taxon>Fungi</taxon>
        <taxon>Dikarya</taxon>
        <taxon>Ascomycota</taxon>
        <taxon>Pezizomycotina</taxon>
        <taxon>Sordariomycetes</taxon>
        <taxon>Hypocreomycetidae</taxon>
        <taxon>Hypocreales</taxon>
        <taxon>Hypocreaceae</taxon>
        <taxon>Trichoderma</taxon>
    </lineage>
</organism>
<feature type="transmembrane region" description="Helical" evidence="7">
    <location>
        <begin position="140"/>
        <end position="163"/>
    </location>
</feature>
<feature type="transmembrane region" description="Helical" evidence="7">
    <location>
        <begin position="82"/>
        <end position="101"/>
    </location>
</feature>
<evidence type="ECO:0000256" key="2">
    <source>
        <dbReference type="ARBA" id="ARBA00022448"/>
    </source>
</evidence>
<protein>
    <recommendedName>
        <fullName evidence="7">Protein BTN</fullName>
    </recommendedName>
</protein>
<dbReference type="OrthoDB" id="4849469at2759"/>
<sequence length="424" mass="45153">MGALKASARSPGAMPTAGWGVRTFTAFGIVGLANILLPYLILSSLYLIVPFPQPVVLLIELLPALAVKLILPHILHYTPHWLWLLLLASCWVLATIAANAAPPNVIAPIRVLIAVLASATAAAGEVFFLSQLSRYGKAALAGWGTGTAVGGALRAVLPVLVTVHMGVMLRSVTGYAYYLVAALVAADFMVLPSSQSQKRKSLAIETGFAAEDGAVSEKLGSQKSSLLATERCSPFSFWERFRRNMLLLSNKLLRLYIDPLLLVTATQVFVLSGTPRASIALPGFSSYSMFLSEYGLAFQTGNVVARSTALLFRVRRPRLVFAMLLACSLAAILNTTLLLSEDAHVAFSLACAVGWCSGFMYMNTFGAAMEYLSRNPEEDAEFALGSIGIGQSVGLLIGGLAGVLFEAQLCGLASRNGRWCSTTV</sequence>
<dbReference type="EMBL" id="KI911157">
    <property type="protein sequence ID" value="ETR99243.1"/>
    <property type="molecule type" value="Genomic_DNA"/>
</dbReference>
<keyword evidence="5 7" id="KW-1133">Transmembrane helix</keyword>
<dbReference type="PANTHER" id="PTHR10981">
    <property type="entry name" value="BATTENIN"/>
    <property type="match status" value="1"/>
</dbReference>
<evidence type="ECO:0000313" key="8">
    <source>
        <dbReference type="EMBL" id="ETR99243.1"/>
    </source>
</evidence>
<dbReference type="Pfam" id="PF02487">
    <property type="entry name" value="CLN3"/>
    <property type="match status" value="1"/>
</dbReference>
<dbReference type="InterPro" id="IPR003492">
    <property type="entry name" value="Battenin_disease_Cln3"/>
</dbReference>
<evidence type="ECO:0000256" key="1">
    <source>
        <dbReference type="ARBA" id="ARBA00004127"/>
    </source>
</evidence>
<dbReference type="GO" id="GO:0051453">
    <property type="term" value="P:regulation of intracellular pH"/>
    <property type="evidence" value="ECO:0007669"/>
    <property type="project" value="TreeGrafter"/>
</dbReference>
<comment type="similarity">
    <text evidence="7">Belongs to the battenin family.</text>
</comment>
<evidence type="ECO:0000256" key="3">
    <source>
        <dbReference type="ARBA" id="ARBA00022692"/>
    </source>
</evidence>
<dbReference type="PRINTS" id="PR01315">
    <property type="entry name" value="BATTENIN"/>
</dbReference>
<feature type="transmembrane region" description="Helical" evidence="7">
    <location>
        <begin position="345"/>
        <end position="362"/>
    </location>
</feature>
<gene>
    <name evidence="8" type="ORF">M419DRAFT_86646</name>
</gene>
<dbReference type="GO" id="GO:0005774">
    <property type="term" value="C:vacuolar membrane"/>
    <property type="evidence" value="ECO:0007669"/>
    <property type="project" value="UniProtKB-SubCell"/>
</dbReference>
<keyword evidence="4" id="KW-0029">Amino-acid transport</keyword>
<dbReference type="Proteomes" id="UP000024376">
    <property type="component" value="Unassembled WGS sequence"/>
</dbReference>
<reference evidence="9" key="1">
    <citation type="journal article" date="2013" name="Ind. Biotechnol.">
        <title>Comparative genomics analysis of Trichoderma reesei strains.</title>
        <authorList>
            <person name="Koike H."/>
            <person name="Aerts A."/>
            <person name="LaButti K."/>
            <person name="Grigoriev I.V."/>
            <person name="Baker S.E."/>
        </authorList>
    </citation>
    <scope>NUCLEOTIDE SEQUENCE [LARGE SCALE GENOMIC DNA]</scope>
    <source>
        <strain evidence="9">ATCC 56765 / BCRC 32924 / NRRL 11460 / Rut C-30</strain>
    </source>
</reference>
<feature type="transmembrane region" description="Helical" evidence="7">
    <location>
        <begin position="319"/>
        <end position="339"/>
    </location>
</feature>
<comment type="subcellular location">
    <subcellularLocation>
        <location evidence="1">Endomembrane system</location>
        <topology evidence="1">Multi-pass membrane protein</topology>
    </subcellularLocation>
    <subcellularLocation>
        <location evidence="7">Vacuole membrane</location>
        <topology evidence="7">Multi-pass membrane protein</topology>
    </subcellularLocation>
</comment>
<keyword evidence="7" id="KW-0926">Vacuole</keyword>
<dbReference type="GO" id="GO:0006865">
    <property type="term" value="P:amino acid transport"/>
    <property type="evidence" value="ECO:0007669"/>
    <property type="project" value="UniProtKB-KW"/>
</dbReference>
<feature type="transmembrane region" description="Helical" evidence="7">
    <location>
        <begin position="175"/>
        <end position="191"/>
    </location>
</feature>
<feature type="transmembrane region" description="Helical" evidence="7">
    <location>
        <begin position="24"/>
        <end position="49"/>
    </location>
</feature>
<evidence type="ECO:0000256" key="7">
    <source>
        <dbReference type="RuleBase" id="RU361113"/>
    </source>
</evidence>
<evidence type="ECO:0000313" key="9">
    <source>
        <dbReference type="Proteomes" id="UP000024376"/>
    </source>
</evidence>
<evidence type="ECO:0000256" key="6">
    <source>
        <dbReference type="ARBA" id="ARBA00023136"/>
    </source>
</evidence>
<feature type="transmembrane region" description="Helical" evidence="7">
    <location>
        <begin position="55"/>
        <end position="75"/>
    </location>
</feature>
<dbReference type="GO" id="GO:0012505">
    <property type="term" value="C:endomembrane system"/>
    <property type="evidence" value="ECO:0007669"/>
    <property type="project" value="UniProtKB-SubCell"/>
</dbReference>
<feature type="transmembrane region" description="Helical" evidence="7">
    <location>
        <begin position="382"/>
        <end position="405"/>
    </location>
</feature>
<keyword evidence="6 7" id="KW-0472">Membrane</keyword>
<name>A0A024S1M5_HYPJR</name>
<keyword evidence="3 7" id="KW-0812">Transmembrane</keyword>
<feature type="transmembrane region" description="Helical" evidence="7">
    <location>
        <begin position="252"/>
        <end position="274"/>
    </location>
</feature>